<evidence type="ECO:0000313" key="16">
    <source>
        <dbReference type="Proteomes" id="UP000093366"/>
    </source>
</evidence>
<sequence length="718" mass="74057">MTTGNFKLAALSMAVTGLLSANAAMALPELANMQAEQFGPNVPSQAQLAQKLESQSGFGTQFIIKYKNNNNDIMSISSADMSPAMMNTRARSFVKGFNSKRASAKAQYVRPMALSNHHVMRADKKLSASETQKFMQDMIASGNVEHIEVDQMLQPFATPNDPSYSSQWHYFEAAGGINAPAAWDKATGSGVVVAVLDTGYRPHADLNPNILPGYDMISNLSVANDGGGRDSDARDPGDATTRGECGTDSLGRPVPSSDRDSSWHGTHVAGTVAAVTNNGEGVAGVAYDSKVVPVRVLGKCGGLTSDIADGIIWASGGSVSGVPANANPADVINMSLGGGGACSSTTQSAINQARANGTVVVIAAGNDNDNANNYNPGNCAGVVNVASVGRNGGRAYYSNYGSSIDVAAPGGAQSFANDPEGILSTYNAGSTTPTTDSYSYSQGTSMAAPHVAGIAALIKQAKPTATPDEIETILKDTTRSFPATCTNCGTGIVDASAAVDMALGNGNTNPGDNALVDGEAKTGLSGAKDAEAFFTFETPANASKITFTMSGGTGDADLYVRAGSKPTTSTYDCRPYESGNNEVCTINNPSGTYHVMMRGYSAYSGVSLVANAETSGTTQPGGLTENNLSASTGNWSRHQLTVPAGMSSLTVKISGGSGDADLYVNPGAAPSTSTYQCRPYESGNVETCTITNPAAGVWHFGVRAYRTFSGVTLDAQYK</sequence>
<evidence type="ECO:0000256" key="4">
    <source>
        <dbReference type="ARBA" id="ARBA00022670"/>
    </source>
</evidence>
<dbReference type="GO" id="GO:0004252">
    <property type="term" value="F:serine-type endopeptidase activity"/>
    <property type="evidence" value="ECO:0007669"/>
    <property type="project" value="UniProtKB-UniRule"/>
</dbReference>
<feature type="chain" id="PRO_5008646177" evidence="12">
    <location>
        <begin position="27"/>
        <end position="718"/>
    </location>
</feature>
<evidence type="ECO:0000256" key="10">
    <source>
        <dbReference type="PROSITE-ProRule" id="PRU01240"/>
    </source>
</evidence>
<evidence type="ECO:0000259" key="13">
    <source>
        <dbReference type="Pfam" id="PF00082"/>
    </source>
</evidence>
<keyword evidence="8" id="KW-0865">Zymogen</keyword>
<reference evidence="16" key="1">
    <citation type="submission" date="2016-07" db="EMBL/GenBank/DDBJ databases">
        <authorList>
            <person name="Florea S."/>
            <person name="Webb J.S."/>
            <person name="Jaromczyk J."/>
            <person name="Schardl C.L."/>
        </authorList>
    </citation>
    <scope>NUCLEOTIDE SEQUENCE [LARGE SCALE GENOMIC DNA]</scope>
    <source>
        <strain evidence="16">IPB1</strain>
    </source>
</reference>
<evidence type="ECO:0000313" key="15">
    <source>
        <dbReference type="EMBL" id="OCQ21014.1"/>
    </source>
</evidence>
<dbReference type="SUPFAM" id="SSF52743">
    <property type="entry name" value="Subtilisin-like"/>
    <property type="match status" value="1"/>
</dbReference>
<proteinExistence type="inferred from homology"/>
<dbReference type="InterPro" id="IPR007280">
    <property type="entry name" value="Peptidase_C_arc/bac"/>
</dbReference>
<keyword evidence="5 12" id="KW-0732">Signal</keyword>
<keyword evidence="4 10" id="KW-0645">Protease</keyword>
<name>A0A1C0TQ06_9GAMM</name>
<keyword evidence="3" id="KW-0964">Secreted</keyword>
<dbReference type="PROSITE" id="PS51892">
    <property type="entry name" value="SUBTILASE"/>
    <property type="match status" value="1"/>
</dbReference>
<evidence type="ECO:0000259" key="14">
    <source>
        <dbReference type="Pfam" id="PF04151"/>
    </source>
</evidence>
<evidence type="ECO:0000256" key="12">
    <source>
        <dbReference type="SAM" id="SignalP"/>
    </source>
</evidence>
<dbReference type="PROSITE" id="PS00137">
    <property type="entry name" value="SUBTILASE_HIS"/>
    <property type="match status" value="1"/>
</dbReference>
<dbReference type="Gene3D" id="3.40.50.200">
    <property type="entry name" value="Peptidase S8/S53 domain"/>
    <property type="match status" value="1"/>
</dbReference>
<accession>A0A1C0TQ06</accession>
<dbReference type="EMBL" id="MAUJ01000004">
    <property type="protein sequence ID" value="OCQ21014.1"/>
    <property type="molecule type" value="Genomic_DNA"/>
</dbReference>
<dbReference type="PRINTS" id="PR00723">
    <property type="entry name" value="SUBTILISIN"/>
</dbReference>
<feature type="active site" description="Charge relay system" evidence="9 10">
    <location>
        <position position="264"/>
    </location>
</feature>
<dbReference type="InterPro" id="IPR034176">
    <property type="entry name" value="Peptidases_S8_13"/>
</dbReference>
<dbReference type="GO" id="GO:0005576">
    <property type="term" value="C:extracellular region"/>
    <property type="evidence" value="ECO:0007669"/>
    <property type="project" value="UniProtKB-SubCell"/>
</dbReference>
<comment type="similarity">
    <text evidence="2 10">Belongs to the peptidase S8 family.</text>
</comment>
<dbReference type="CDD" id="cd07496">
    <property type="entry name" value="Peptidases_S8_13"/>
    <property type="match status" value="1"/>
</dbReference>
<dbReference type="InterPro" id="IPR023828">
    <property type="entry name" value="Peptidase_S8_Ser-AS"/>
</dbReference>
<feature type="domain" description="Peptidase S8/S53" evidence="13">
    <location>
        <begin position="188"/>
        <end position="486"/>
    </location>
</feature>
<dbReference type="PANTHER" id="PTHR43806:SF11">
    <property type="entry name" value="CEREVISIN-RELATED"/>
    <property type="match status" value="1"/>
</dbReference>
<dbReference type="FunFam" id="2.60.120.380:FF:000013">
    <property type="entry name" value="Alkaline serine protease"/>
    <property type="match status" value="1"/>
</dbReference>
<keyword evidence="7 10" id="KW-0720">Serine protease</keyword>
<dbReference type="AlphaFoldDB" id="A0A1C0TQ06"/>
<evidence type="ECO:0000256" key="3">
    <source>
        <dbReference type="ARBA" id="ARBA00022525"/>
    </source>
</evidence>
<dbReference type="Gene3D" id="2.60.120.380">
    <property type="match status" value="2"/>
</dbReference>
<dbReference type="RefSeq" id="WP_065791196.1">
    <property type="nucleotide sequence ID" value="NZ_MAUJ01000004.1"/>
</dbReference>
<evidence type="ECO:0000256" key="6">
    <source>
        <dbReference type="ARBA" id="ARBA00022801"/>
    </source>
</evidence>
<organism evidence="15 16">
    <name type="scientific">Pseudoalteromonas luteoviolacea</name>
    <dbReference type="NCBI Taxonomy" id="43657"/>
    <lineage>
        <taxon>Bacteria</taxon>
        <taxon>Pseudomonadati</taxon>
        <taxon>Pseudomonadota</taxon>
        <taxon>Gammaproteobacteria</taxon>
        <taxon>Alteromonadales</taxon>
        <taxon>Pseudoalteromonadaceae</taxon>
        <taxon>Pseudoalteromonas</taxon>
    </lineage>
</organism>
<evidence type="ECO:0000256" key="7">
    <source>
        <dbReference type="ARBA" id="ARBA00022825"/>
    </source>
</evidence>
<protein>
    <submittedName>
        <fullName evidence="15">Peptidase S8</fullName>
    </submittedName>
</protein>
<feature type="active site" description="Charge relay system" evidence="9 10">
    <location>
        <position position="445"/>
    </location>
</feature>
<dbReference type="Pfam" id="PF00082">
    <property type="entry name" value="Peptidase_S8"/>
    <property type="match status" value="1"/>
</dbReference>
<feature type="signal peptide" evidence="12">
    <location>
        <begin position="1"/>
        <end position="26"/>
    </location>
</feature>
<dbReference type="InterPro" id="IPR000209">
    <property type="entry name" value="Peptidase_S8/S53_dom"/>
</dbReference>
<dbReference type="InterPro" id="IPR050131">
    <property type="entry name" value="Peptidase_S8_subtilisin-like"/>
</dbReference>
<dbReference type="FunFam" id="3.40.50.200:FF:000022">
    <property type="entry name" value="Extracellular protease"/>
    <property type="match status" value="1"/>
</dbReference>
<dbReference type="OrthoDB" id="9790784at2"/>
<feature type="region of interest" description="Disordered" evidence="11">
    <location>
        <begin position="225"/>
        <end position="264"/>
    </location>
</feature>
<evidence type="ECO:0000256" key="11">
    <source>
        <dbReference type="SAM" id="MobiDB-lite"/>
    </source>
</evidence>
<feature type="compositionally biased region" description="Basic and acidic residues" evidence="11">
    <location>
        <begin position="227"/>
        <end position="237"/>
    </location>
</feature>
<feature type="domain" description="Peptidase C-terminal archaeal/bacterial" evidence="14">
    <location>
        <begin position="639"/>
        <end position="703"/>
    </location>
</feature>
<evidence type="ECO:0000256" key="5">
    <source>
        <dbReference type="ARBA" id="ARBA00022729"/>
    </source>
</evidence>
<dbReference type="InterPro" id="IPR036852">
    <property type="entry name" value="Peptidase_S8/S53_dom_sf"/>
</dbReference>
<evidence type="ECO:0000256" key="1">
    <source>
        <dbReference type="ARBA" id="ARBA00004613"/>
    </source>
</evidence>
<evidence type="ECO:0000256" key="2">
    <source>
        <dbReference type="ARBA" id="ARBA00011073"/>
    </source>
</evidence>
<dbReference type="Pfam" id="PF04151">
    <property type="entry name" value="PPC"/>
    <property type="match status" value="2"/>
</dbReference>
<dbReference type="GO" id="GO:0006508">
    <property type="term" value="P:proteolysis"/>
    <property type="evidence" value="ECO:0007669"/>
    <property type="project" value="UniProtKB-KW"/>
</dbReference>
<dbReference type="PROSITE" id="PS00138">
    <property type="entry name" value="SUBTILASE_SER"/>
    <property type="match status" value="1"/>
</dbReference>
<keyword evidence="6 10" id="KW-0378">Hydrolase</keyword>
<evidence type="ECO:0000256" key="8">
    <source>
        <dbReference type="ARBA" id="ARBA00023145"/>
    </source>
</evidence>
<evidence type="ECO:0000256" key="9">
    <source>
        <dbReference type="PIRSR" id="PIRSR615500-1"/>
    </source>
</evidence>
<comment type="subcellular location">
    <subcellularLocation>
        <location evidence="1">Secreted</location>
    </subcellularLocation>
</comment>
<dbReference type="PANTHER" id="PTHR43806">
    <property type="entry name" value="PEPTIDASE S8"/>
    <property type="match status" value="1"/>
</dbReference>
<feature type="active site" description="Charge relay system" evidence="9 10">
    <location>
        <position position="197"/>
    </location>
</feature>
<comment type="caution">
    <text evidence="15">The sequence shown here is derived from an EMBL/GenBank/DDBJ whole genome shotgun (WGS) entry which is preliminary data.</text>
</comment>
<dbReference type="InterPro" id="IPR022398">
    <property type="entry name" value="Peptidase_S8_His-AS"/>
</dbReference>
<gene>
    <name evidence="15" type="ORF">A7985_14615</name>
</gene>
<dbReference type="Proteomes" id="UP000093366">
    <property type="component" value="Unassembled WGS sequence"/>
</dbReference>
<dbReference type="InterPro" id="IPR015500">
    <property type="entry name" value="Peptidase_S8_subtilisin-rel"/>
</dbReference>
<feature type="domain" description="Peptidase C-terminal archaeal/bacterial" evidence="14">
    <location>
        <begin position="532"/>
        <end position="596"/>
    </location>
</feature>